<sequence>MLNEARVLAIIPISRTTLYRMEKAGRFPKSTYISPNRRVWYEDQIVAWQNAVNEFDPRRGRGPGRRRRGA</sequence>
<evidence type="ECO:0000313" key="1">
    <source>
        <dbReference type="EMBL" id="OSJ29554.1"/>
    </source>
</evidence>
<reference evidence="1 2" key="1">
    <citation type="submission" date="2017-03" db="EMBL/GenBank/DDBJ databases">
        <title>Whole genome sequences of fourteen strains of Bradyrhizobium canariense and one strain of Bradyrhizobium japonicum isolated from Lupinus (Papilionoideae: Genisteae) species in Algeria.</title>
        <authorList>
            <person name="Crovadore J."/>
            <person name="Chekireb D."/>
            <person name="Brachmann A."/>
            <person name="Chablais R."/>
            <person name="Cochard B."/>
            <person name="Lefort F."/>
        </authorList>
    </citation>
    <scope>NUCLEOTIDE SEQUENCE [LARGE SCALE GENOMIC DNA]</scope>
    <source>
        <strain evidence="1 2">UBMA197</strain>
    </source>
</reference>
<evidence type="ECO:0000313" key="2">
    <source>
        <dbReference type="Proteomes" id="UP000193335"/>
    </source>
</evidence>
<organism evidence="1 2">
    <name type="scientific">Bradyrhizobium japonicum</name>
    <dbReference type="NCBI Taxonomy" id="375"/>
    <lineage>
        <taxon>Bacteria</taxon>
        <taxon>Pseudomonadati</taxon>
        <taxon>Pseudomonadota</taxon>
        <taxon>Alphaproteobacteria</taxon>
        <taxon>Hyphomicrobiales</taxon>
        <taxon>Nitrobacteraceae</taxon>
        <taxon>Bradyrhizobium</taxon>
    </lineage>
</organism>
<dbReference type="InterPro" id="IPR010260">
    <property type="entry name" value="AlpA"/>
</dbReference>
<dbReference type="Gene3D" id="1.10.238.160">
    <property type="match status" value="1"/>
</dbReference>
<name>A0A1Y2JJC0_BRAJP</name>
<evidence type="ECO:0008006" key="3">
    <source>
        <dbReference type="Google" id="ProtNLM"/>
    </source>
</evidence>
<comment type="caution">
    <text evidence="1">The sequence shown here is derived from an EMBL/GenBank/DDBJ whole genome shotgun (WGS) entry which is preliminary data.</text>
</comment>
<accession>A0A1Y2JJC0</accession>
<protein>
    <recommendedName>
        <fullName evidence="3">AlpA family phage regulatory protein</fullName>
    </recommendedName>
</protein>
<dbReference type="PANTHER" id="PTHR36154:SF1">
    <property type="entry name" value="DNA-BINDING TRANSCRIPTIONAL ACTIVATOR ALPA"/>
    <property type="match status" value="1"/>
</dbReference>
<gene>
    <name evidence="1" type="ORF">BSZ19_27455</name>
</gene>
<dbReference type="EMBL" id="NAFL01000265">
    <property type="protein sequence ID" value="OSJ29554.1"/>
    <property type="molecule type" value="Genomic_DNA"/>
</dbReference>
<dbReference type="Proteomes" id="UP000193335">
    <property type="component" value="Unassembled WGS sequence"/>
</dbReference>
<dbReference type="Pfam" id="PF05930">
    <property type="entry name" value="Phage_AlpA"/>
    <property type="match status" value="1"/>
</dbReference>
<dbReference type="InterPro" id="IPR052931">
    <property type="entry name" value="Prophage_regulatory_activator"/>
</dbReference>
<dbReference type="AlphaFoldDB" id="A0A1Y2JJC0"/>
<proteinExistence type="predicted"/>
<dbReference type="PANTHER" id="PTHR36154">
    <property type="entry name" value="DNA-BINDING TRANSCRIPTIONAL ACTIVATOR ALPA"/>
    <property type="match status" value="1"/>
</dbReference>